<dbReference type="GO" id="GO:0008360">
    <property type="term" value="P:regulation of cell shape"/>
    <property type="evidence" value="ECO:0007669"/>
    <property type="project" value="UniProtKB-KW"/>
</dbReference>
<dbReference type="AlphaFoldDB" id="A0A563VL28"/>
<evidence type="ECO:0000313" key="19">
    <source>
        <dbReference type="EMBL" id="VEP12122.1"/>
    </source>
</evidence>
<dbReference type="SUPFAM" id="SSF51984">
    <property type="entry name" value="MurCD N-terminal domain"/>
    <property type="match status" value="1"/>
</dbReference>
<dbReference type="InterPro" id="IPR004101">
    <property type="entry name" value="Mur_ligase_C"/>
</dbReference>
<evidence type="ECO:0000256" key="5">
    <source>
        <dbReference type="ARBA" id="ARBA00022598"/>
    </source>
</evidence>
<evidence type="ECO:0000256" key="3">
    <source>
        <dbReference type="ARBA" id="ARBA00012211"/>
    </source>
</evidence>
<evidence type="ECO:0000313" key="20">
    <source>
        <dbReference type="Proteomes" id="UP000320055"/>
    </source>
</evidence>
<feature type="domain" description="Mur ligase C-terminal" evidence="17">
    <location>
        <begin position="345"/>
        <end position="479"/>
    </location>
</feature>
<evidence type="ECO:0000256" key="4">
    <source>
        <dbReference type="ARBA" id="ARBA00022490"/>
    </source>
</evidence>
<dbReference type="InterPro" id="IPR005758">
    <property type="entry name" value="UDP-N-AcMur_Ala_ligase_MurC"/>
</dbReference>
<dbReference type="Pfam" id="PF01225">
    <property type="entry name" value="Mur_ligase"/>
    <property type="match status" value="1"/>
</dbReference>
<dbReference type="InterPro" id="IPR036615">
    <property type="entry name" value="Mur_ligase_C_dom_sf"/>
</dbReference>
<keyword evidence="4 14" id="KW-0963">Cytoplasm</keyword>
<dbReference type="GO" id="GO:0005737">
    <property type="term" value="C:cytoplasm"/>
    <property type="evidence" value="ECO:0007669"/>
    <property type="project" value="UniProtKB-SubCell"/>
</dbReference>
<proteinExistence type="inferred from homology"/>
<sequence>MTKINLGGRPLHFIGIGGIGMSALAHIVAQRKLPLSGSDVHSSHITERLESLGAKIFARQEAKNLEIITNKQPLTSLLKVSAIGTSEETVTVLDGSVEEDTSCLPQVICSTAIAKSNPEYQAALRLGCPIFHRSDVLAALIDEYYSIAVSGTHGKTTTSSLISYLLLKADLDPTIIVGGEVDAWQGNARAGNGEYLVAEADESDGSLVKHSPKIGIITNIELDHPDRYQSLDEVIEIFQTFAEQCETVIGCLDDEVVRENITSDVSYSLNSDSNADYIARNINYHAQGSEAQIWERGQLLGTLKLQLLGHHNLSNALSAIATGRKIGLEFLVIADALASFSGTKRRFEFKGEANNIKFIDDYAHHPREIEVTLAAAQLRVQDNSKKRVIAVFQPHRYSRTSAFMTEFAVSFKDADVVIITDIYSAGETNLNNISGQQLAKRIAVNHSQAYYHSELKSLPQFLQSKVLQPGDLVMFLGAGNLNQYISKTIDLYQS</sequence>
<evidence type="ECO:0000256" key="2">
    <source>
        <dbReference type="ARBA" id="ARBA00004752"/>
    </source>
</evidence>
<dbReference type="UniPathway" id="UPA00219"/>
<keyword evidence="6 14" id="KW-0132">Cell division</keyword>
<accession>A0A563VL28</accession>
<dbReference type="Proteomes" id="UP000320055">
    <property type="component" value="Unassembled WGS sequence"/>
</dbReference>
<evidence type="ECO:0000256" key="1">
    <source>
        <dbReference type="ARBA" id="ARBA00004496"/>
    </source>
</evidence>
<dbReference type="InterPro" id="IPR000713">
    <property type="entry name" value="Mur_ligase_N"/>
</dbReference>
<dbReference type="InterPro" id="IPR036565">
    <property type="entry name" value="Mur-like_cat_sf"/>
</dbReference>
<name>A0A563VL28_9CYAN</name>
<dbReference type="GO" id="GO:0051301">
    <property type="term" value="P:cell division"/>
    <property type="evidence" value="ECO:0007669"/>
    <property type="project" value="UniProtKB-KW"/>
</dbReference>
<dbReference type="Pfam" id="PF02875">
    <property type="entry name" value="Mur_ligase_C"/>
    <property type="match status" value="1"/>
</dbReference>
<keyword evidence="20" id="KW-1185">Reference proteome</keyword>
<evidence type="ECO:0000259" key="18">
    <source>
        <dbReference type="Pfam" id="PF08245"/>
    </source>
</evidence>
<dbReference type="PANTHER" id="PTHR43445">
    <property type="entry name" value="UDP-N-ACETYLMURAMATE--L-ALANINE LIGASE-RELATED"/>
    <property type="match status" value="1"/>
</dbReference>
<dbReference type="InterPro" id="IPR013221">
    <property type="entry name" value="Mur_ligase_cen"/>
</dbReference>
<evidence type="ECO:0000256" key="7">
    <source>
        <dbReference type="ARBA" id="ARBA00022741"/>
    </source>
</evidence>
<dbReference type="PANTHER" id="PTHR43445:SF3">
    <property type="entry name" value="UDP-N-ACETYLMURAMATE--L-ALANINE LIGASE"/>
    <property type="match status" value="1"/>
</dbReference>
<comment type="subcellular location">
    <subcellularLocation>
        <location evidence="1 14">Cytoplasm</location>
    </subcellularLocation>
</comment>
<keyword evidence="10 14" id="KW-0573">Peptidoglycan synthesis</keyword>
<keyword evidence="15" id="KW-0812">Transmembrane</keyword>
<comment type="function">
    <text evidence="14">Cell wall formation.</text>
</comment>
<evidence type="ECO:0000256" key="8">
    <source>
        <dbReference type="ARBA" id="ARBA00022840"/>
    </source>
</evidence>
<comment type="similarity">
    <text evidence="14">Belongs to the MurCDEF family.</text>
</comment>
<dbReference type="EMBL" id="CAACVJ010000041">
    <property type="protein sequence ID" value="VEP12122.1"/>
    <property type="molecule type" value="Genomic_DNA"/>
</dbReference>
<keyword evidence="12 14" id="KW-0961">Cell wall biogenesis/degradation</keyword>
<feature type="domain" description="Mur ligase N-terminal catalytic" evidence="16">
    <location>
        <begin position="11"/>
        <end position="145"/>
    </location>
</feature>
<feature type="domain" description="Mur ligase central" evidence="18">
    <location>
        <begin position="149"/>
        <end position="322"/>
    </location>
</feature>
<evidence type="ECO:0000256" key="12">
    <source>
        <dbReference type="ARBA" id="ARBA00023316"/>
    </source>
</evidence>
<keyword evidence="15" id="KW-1133">Transmembrane helix</keyword>
<comment type="catalytic activity">
    <reaction evidence="13 14">
        <text>UDP-N-acetyl-alpha-D-muramate + L-alanine + ATP = UDP-N-acetyl-alpha-D-muramoyl-L-alanine + ADP + phosphate + H(+)</text>
        <dbReference type="Rhea" id="RHEA:23372"/>
        <dbReference type="ChEBI" id="CHEBI:15378"/>
        <dbReference type="ChEBI" id="CHEBI:30616"/>
        <dbReference type="ChEBI" id="CHEBI:43474"/>
        <dbReference type="ChEBI" id="CHEBI:57972"/>
        <dbReference type="ChEBI" id="CHEBI:70757"/>
        <dbReference type="ChEBI" id="CHEBI:83898"/>
        <dbReference type="ChEBI" id="CHEBI:456216"/>
        <dbReference type="EC" id="6.3.2.8"/>
    </reaction>
</comment>
<dbReference type="Gene3D" id="3.40.1190.10">
    <property type="entry name" value="Mur-like, catalytic domain"/>
    <property type="match status" value="1"/>
</dbReference>
<dbReference type="GO" id="GO:0008763">
    <property type="term" value="F:UDP-N-acetylmuramate-L-alanine ligase activity"/>
    <property type="evidence" value="ECO:0007669"/>
    <property type="project" value="UniProtKB-UniRule"/>
</dbReference>
<keyword evidence="11 14" id="KW-0131">Cell cycle</keyword>
<dbReference type="GO" id="GO:0009252">
    <property type="term" value="P:peptidoglycan biosynthetic process"/>
    <property type="evidence" value="ECO:0007669"/>
    <property type="project" value="UniProtKB-UniRule"/>
</dbReference>
<dbReference type="OrthoDB" id="9804126at2"/>
<evidence type="ECO:0000256" key="14">
    <source>
        <dbReference type="HAMAP-Rule" id="MF_00046"/>
    </source>
</evidence>
<keyword evidence="8 14" id="KW-0067">ATP-binding</keyword>
<dbReference type="SUPFAM" id="SSF53244">
    <property type="entry name" value="MurD-like peptide ligases, peptide-binding domain"/>
    <property type="match status" value="1"/>
</dbReference>
<dbReference type="Gene3D" id="3.40.50.720">
    <property type="entry name" value="NAD(P)-binding Rossmann-like Domain"/>
    <property type="match status" value="1"/>
</dbReference>
<gene>
    <name evidence="14 19" type="primary">murC</name>
    <name evidence="19" type="ORF">H1P_1350007</name>
</gene>
<evidence type="ECO:0000256" key="10">
    <source>
        <dbReference type="ARBA" id="ARBA00022984"/>
    </source>
</evidence>
<dbReference type="InterPro" id="IPR050061">
    <property type="entry name" value="MurCDEF_pg_biosynth"/>
</dbReference>
<dbReference type="NCBIfam" id="TIGR01082">
    <property type="entry name" value="murC"/>
    <property type="match status" value="1"/>
</dbReference>
<feature type="transmembrane region" description="Helical" evidence="15">
    <location>
        <begin position="12"/>
        <end position="29"/>
    </location>
</feature>
<dbReference type="GO" id="GO:0071555">
    <property type="term" value="P:cell wall organization"/>
    <property type="evidence" value="ECO:0007669"/>
    <property type="project" value="UniProtKB-KW"/>
</dbReference>
<evidence type="ECO:0000256" key="13">
    <source>
        <dbReference type="ARBA" id="ARBA00047833"/>
    </source>
</evidence>
<keyword evidence="15" id="KW-0472">Membrane</keyword>
<evidence type="ECO:0000256" key="9">
    <source>
        <dbReference type="ARBA" id="ARBA00022960"/>
    </source>
</evidence>
<comment type="pathway">
    <text evidence="2 14">Cell wall biogenesis; peptidoglycan biosynthesis.</text>
</comment>
<evidence type="ECO:0000259" key="17">
    <source>
        <dbReference type="Pfam" id="PF02875"/>
    </source>
</evidence>
<dbReference type="HAMAP" id="MF_00046">
    <property type="entry name" value="MurC"/>
    <property type="match status" value="1"/>
</dbReference>
<keyword evidence="9 14" id="KW-0133">Cell shape</keyword>
<evidence type="ECO:0000256" key="6">
    <source>
        <dbReference type="ARBA" id="ARBA00022618"/>
    </source>
</evidence>
<dbReference type="Gene3D" id="3.90.190.20">
    <property type="entry name" value="Mur ligase, C-terminal domain"/>
    <property type="match status" value="1"/>
</dbReference>
<dbReference type="Pfam" id="PF08245">
    <property type="entry name" value="Mur_ligase_M"/>
    <property type="match status" value="1"/>
</dbReference>
<dbReference type="SUPFAM" id="SSF53623">
    <property type="entry name" value="MurD-like peptide ligases, catalytic domain"/>
    <property type="match status" value="1"/>
</dbReference>
<protein>
    <recommendedName>
        <fullName evidence="3 14">UDP-N-acetylmuramate--L-alanine ligase</fullName>
        <ecNumber evidence="3 14">6.3.2.8</ecNumber>
    </recommendedName>
    <alternativeName>
        <fullName evidence="14">UDP-N-acetylmuramoyl-L-alanine synthetase</fullName>
    </alternativeName>
</protein>
<dbReference type="EC" id="6.3.2.8" evidence="3 14"/>
<feature type="binding site" evidence="14">
    <location>
        <begin position="151"/>
        <end position="157"/>
    </location>
    <ligand>
        <name>ATP</name>
        <dbReference type="ChEBI" id="CHEBI:30616"/>
    </ligand>
</feature>
<organism evidence="19 20">
    <name type="scientific">Hyella patelloides LEGE 07179</name>
    <dbReference type="NCBI Taxonomy" id="945734"/>
    <lineage>
        <taxon>Bacteria</taxon>
        <taxon>Bacillati</taxon>
        <taxon>Cyanobacteriota</taxon>
        <taxon>Cyanophyceae</taxon>
        <taxon>Pleurocapsales</taxon>
        <taxon>Hyellaceae</taxon>
        <taxon>Hyella</taxon>
    </lineage>
</organism>
<keyword evidence="5 14" id="KW-0436">Ligase</keyword>
<evidence type="ECO:0000259" key="16">
    <source>
        <dbReference type="Pfam" id="PF01225"/>
    </source>
</evidence>
<reference evidence="19 20" key="1">
    <citation type="submission" date="2019-01" db="EMBL/GenBank/DDBJ databases">
        <authorList>
            <person name="Brito A."/>
        </authorList>
    </citation>
    <scope>NUCLEOTIDE SEQUENCE [LARGE SCALE GENOMIC DNA]</scope>
    <source>
        <strain evidence="19">1</strain>
    </source>
</reference>
<keyword evidence="7 14" id="KW-0547">Nucleotide-binding</keyword>
<dbReference type="GO" id="GO:0005524">
    <property type="term" value="F:ATP binding"/>
    <property type="evidence" value="ECO:0007669"/>
    <property type="project" value="UniProtKB-UniRule"/>
</dbReference>
<evidence type="ECO:0000256" key="11">
    <source>
        <dbReference type="ARBA" id="ARBA00023306"/>
    </source>
</evidence>
<evidence type="ECO:0000256" key="15">
    <source>
        <dbReference type="SAM" id="Phobius"/>
    </source>
</evidence>